<protein>
    <submittedName>
        <fullName evidence="2">Uncharacterized protein</fullName>
    </submittedName>
</protein>
<reference evidence="2" key="1">
    <citation type="submission" date="2023-03" db="EMBL/GenBank/DDBJ databases">
        <title>Massive genome expansion in bonnet fungi (Mycena s.s.) driven by repeated elements and novel gene families across ecological guilds.</title>
        <authorList>
            <consortium name="Lawrence Berkeley National Laboratory"/>
            <person name="Harder C.B."/>
            <person name="Miyauchi S."/>
            <person name="Viragh M."/>
            <person name="Kuo A."/>
            <person name="Thoen E."/>
            <person name="Andreopoulos B."/>
            <person name="Lu D."/>
            <person name="Skrede I."/>
            <person name="Drula E."/>
            <person name="Henrissat B."/>
            <person name="Morin E."/>
            <person name="Kohler A."/>
            <person name="Barry K."/>
            <person name="LaButti K."/>
            <person name="Morin E."/>
            <person name="Salamov A."/>
            <person name="Lipzen A."/>
            <person name="Mereny Z."/>
            <person name="Hegedus B."/>
            <person name="Baldrian P."/>
            <person name="Stursova M."/>
            <person name="Weitz H."/>
            <person name="Taylor A."/>
            <person name="Grigoriev I.V."/>
            <person name="Nagy L.G."/>
            <person name="Martin F."/>
            <person name="Kauserud H."/>
        </authorList>
    </citation>
    <scope>NUCLEOTIDE SEQUENCE</scope>
    <source>
        <strain evidence="2">CBHHK067</strain>
    </source>
</reference>
<keyword evidence="3" id="KW-1185">Reference proteome</keyword>
<accession>A0AAD7GXJ9</accession>
<evidence type="ECO:0000313" key="2">
    <source>
        <dbReference type="EMBL" id="KAJ7707516.1"/>
    </source>
</evidence>
<organism evidence="2 3">
    <name type="scientific">Mycena rosella</name>
    <name type="common">Pink bonnet</name>
    <name type="synonym">Agaricus rosellus</name>
    <dbReference type="NCBI Taxonomy" id="1033263"/>
    <lineage>
        <taxon>Eukaryota</taxon>
        <taxon>Fungi</taxon>
        <taxon>Dikarya</taxon>
        <taxon>Basidiomycota</taxon>
        <taxon>Agaricomycotina</taxon>
        <taxon>Agaricomycetes</taxon>
        <taxon>Agaricomycetidae</taxon>
        <taxon>Agaricales</taxon>
        <taxon>Marasmiineae</taxon>
        <taxon>Mycenaceae</taxon>
        <taxon>Mycena</taxon>
    </lineage>
</organism>
<name>A0AAD7GXJ9_MYCRO</name>
<proteinExistence type="predicted"/>
<sequence>MDSAALRGKTRNRRYQANCIEPVAEQSTAAWKQEFQQSFCGTKRQHRSDRSRKDWYGEILLGKSHFGAWRTQNIMLLSGAVRPEVGRKAGSPSRSAGVHWPGRHLGR</sequence>
<evidence type="ECO:0000313" key="3">
    <source>
        <dbReference type="Proteomes" id="UP001221757"/>
    </source>
</evidence>
<comment type="caution">
    <text evidence="2">The sequence shown here is derived from an EMBL/GenBank/DDBJ whole genome shotgun (WGS) entry which is preliminary data.</text>
</comment>
<dbReference type="EMBL" id="JARKIE010000005">
    <property type="protein sequence ID" value="KAJ7707516.1"/>
    <property type="molecule type" value="Genomic_DNA"/>
</dbReference>
<gene>
    <name evidence="2" type="ORF">B0H17DRAFT_520292</name>
</gene>
<dbReference type="Proteomes" id="UP001221757">
    <property type="component" value="Unassembled WGS sequence"/>
</dbReference>
<feature type="region of interest" description="Disordered" evidence="1">
    <location>
        <begin position="85"/>
        <end position="107"/>
    </location>
</feature>
<dbReference type="AlphaFoldDB" id="A0AAD7GXJ9"/>
<evidence type="ECO:0000256" key="1">
    <source>
        <dbReference type="SAM" id="MobiDB-lite"/>
    </source>
</evidence>